<name>A0A8J3F9H0_9BACI</name>
<reference evidence="3" key="2">
    <citation type="submission" date="2020-09" db="EMBL/GenBank/DDBJ databases">
        <authorList>
            <person name="Sun Q."/>
            <person name="Ohkuma M."/>
        </authorList>
    </citation>
    <scope>NUCLEOTIDE SEQUENCE</scope>
    <source>
        <strain evidence="3">JCM 14719</strain>
    </source>
</reference>
<keyword evidence="4" id="KW-1185">Reference proteome</keyword>
<evidence type="ECO:0000259" key="2">
    <source>
        <dbReference type="Pfam" id="PF13439"/>
    </source>
</evidence>
<evidence type="ECO:0000256" key="1">
    <source>
        <dbReference type="SAM" id="MobiDB-lite"/>
    </source>
</evidence>
<organism evidence="3 4">
    <name type="scientific">Calditerricola satsumensis</name>
    <dbReference type="NCBI Taxonomy" id="373054"/>
    <lineage>
        <taxon>Bacteria</taxon>
        <taxon>Bacillati</taxon>
        <taxon>Bacillota</taxon>
        <taxon>Bacilli</taxon>
        <taxon>Bacillales</taxon>
        <taxon>Bacillaceae</taxon>
        <taxon>Calditerricola</taxon>
    </lineage>
</organism>
<gene>
    <name evidence="3" type="ORF">GCM10007043_02990</name>
</gene>
<dbReference type="AlphaFoldDB" id="A0A8J3F9H0"/>
<evidence type="ECO:0000313" key="3">
    <source>
        <dbReference type="EMBL" id="GGJ92730.1"/>
    </source>
</evidence>
<sequence length="469" mass="51576">MRNLLLVAYFFPPVGGGGVQRALKMAKYLPEFGWRPHVLAVDPVAHVSLDPSLLDQLPPEVVVHRVPEWVPPGLAKLVARGGGVAPGGAGGADRAKGGGSEAAGTRQGAPSLAASLRARAVQLLKTARKYVLIPDDQILWYIPAVREGKKMLARYPIDAVLSTAGPNTNHLVALALLRRRRLPWVADFRDPWTQNMHRSGIRWREALEARMERRVMATADVVLTVTRSFAEGFREKHGDVIQRLEVIHNGFDAADYVGIEADRVPGKCVFAYAGIFYKERNPRLFLRAVRELIDAGEIDRRDILLRFAGVFDYPGYTDNADAVAQLGLSDVVEVLGHLPHRRALALLKGADVLLLVGDTAPGSGAYIPGKLFEYMAVQRPILALTLPGEAASIVERFRLGEVVRPDDLPGMKRAVASFYRRWKAGQLQQSGVLPPEAYALYERREQARALAALLDELTMQRKPAMASFS</sequence>
<dbReference type="Proteomes" id="UP000637720">
    <property type="component" value="Unassembled WGS sequence"/>
</dbReference>
<feature type="region of interest" description="Disordered" evidence="1">
    <location>
        <begin position="88"/>
        <end position="107"/>
    </location>
</feature>
<dbReference type="PANTHER" id="PTHR12526">
    <property type="entry name" value="GLYCOSYLTRANSFERASE"/>
    <property type="match status" value="1"/>
</dbReference>
<dbReference type="EMBL" id="BMOF01000003">
    <property type="protein sequence ID" value="GGJ92730.1"/>
    <property type="molecule type" value="Genomic_DNA"/>
</dbReference>
<dbReference type="SUPFAM" id="SSF53756">
    <property type="entry name" value="UDP-Glycosyltransferase/glycogen phosphorylase"/>
    <property type="match status" value="1"/>
</dbReference>
<dbReference type="Gene3D" id="3.40.50.2000">
    <property type="entry name" value="Glycogen Phosphorylase B"/>
    <property type="match status" value="2"/>
</dbReference>
<dbReference type="InterPro" id="IPR028098">
    <property type="entry name" value="Glyco_trans_4-like_N"/>
</dbReference>
<protein>
    <recommendedName>
        <fullName evidence="2">Glycosyltransferase subfamily 4-like N-terminal domain-containing protein</fullName>
    </recommendedName>
</protein>
<reference evidence="3" key="1">
    <citation type="journal article" date="2014" name="Int. J. Syst. Evol. Microbiol.">
        <title>Complete genome sequence of Corynebacterium casei LMG S-19264T (=DSM 44701T), isolated from a smear-ripened cheese.</title>
        <authorList>
            <consortium name="US DOE Joint Genome Institute (JGI-PGF)"/>
            <person name="Walter F."/>
            <person name="Albersmeier A."/>
            <person name="Kalinowski J."/>
            <person name="Ruckert C."/>
        </authorList>
    </citation>
    <scope>NUCLEOTIDE SEQUENCE</scope>
    <source>
        <strain evidence="3">JCM 14719</strain>
    </source>
</reference>
<comment type="caution">
    <text evidence="3">The sequence shown here is derived from an EMBL/GenBank/DDBJ whole genome shotgun (WGS) entry which is preliminary data.</text>
</comment>
<proteinExistence type="predicted"/>
<evidence type="ECO:0000313" key="4">
    <source>
        <dbReference type="Proteomes" id="UP000637720"/>
    </source>
</evidence>
<dbReference type="Pfam" id="PF13692">
    <property type="entry name" value="Glyco_trans_1_4"/>
    <property type="match status" value="1"/>
</dbReference>
<feature type="compositionally biased region" description="Gly residues" evidence="1">
    <location>
        <begin position="88"/>
        <end position="101"/>
    </location>
</feature>
<feature type="domain" description="Glycosyltransferase subfamily 4-like N-terminal" evidence="2">
    <location>
        <begin position="126"/>
        <end position="253"/>
    </location>
</feature>
<accession>A0A8J3F9H0</accession>
<dbReference type="Pfam" id="PF13439">
    <property type="entry name" value="Glyco_transf_4"/>
    <property type="match status" value="1"/>
</dbReference>